<gene>
    <name evidence="1" type="ORF">HRJ53_13935</name>
</gene>
<comment type="caution">
    <text evidence="1">The sequence shown here is derived from an EMBL/GenBank/DDBJ whole genome shotgun (WGS) entry which is preliminary data.</text>
</comment>
<name>A0A7V8SXK9_9BACT</name>
<dbReference type="AlphaFoldDB" id="A0A7V8SXK9"/>
<dbReference type="EMBL" id="JACDQQ010001349">
    <property type="protein sequence ID" value="MBA0086084.1"/>
    <property type="molecule type" value="Genomic_DNA"/>
</dbReference>
<protein>
    <submittedName>
        <fullName evidence="1">Uncharacterized protein</fullName>
    </submittedName>
</protein>
<accession>A0A7V8SXK9</accession>
<organism evidence="1 2">
    <name type="scientific">Candidatus Acidiferrum panamense</name>
    <dbReference type="NCBI Taxonomy" id="2741543"/>
    <lineage>
        <taxon>Bacteria</taxon>
        <taxon>Pseudomonadati</taxon>
        <taxon>Acidobacteriota</taxon>
        <taxon>Terriglobia</taxon>
        <taxon>Candidatus Acidiferrales</taxon>
        <taxon>Candidatus Acidiferrum</taxon>
    </lineage>
</organism>
<proteinExistence type="predicted"/>
<sequence length="89" mass="9526">MFVLATGASVMPVTAADFASRKHVGVNSQFTSDRAGRLVCDQGGFDQTRLPSLSRNEQRNLTCAKSFFGRVGLAAVRVLAVFLSGGFKE</sequence>
<keyword evidence="2" id="KW-1185">Reference proteome</keyword>
<evidence type="ECO:0000313" key="1">
    <source>
        <dbReference type="EMBL" id="MBA0086084.1"/>
    </source>
</evidence>
<evidence type="ECO:0000313" key="2">
    <source>
        <dbReference type="Proteomes" id="UP000567293"/>
    </source>
</evidence>
<reference evidence="1" key="1">
    <citation type="submission" date="2020-06" db="EMBL/GenBank/DDBJ databases">
        <title>Legume-microbial interactions unlock mineral nutrients during tropical forest succession.</title>
        <authorList>
            <person name="Epihov D.Z."/>
        </authorList>
    </citation>
    <scope>NUCLEOTIDE SEQUENCE [LARGE SCALE GENOMIC DNA]</scope>
    <source>
        <strain evidence="1">Pan2503</strain>
    </source>
</reference>
<dbReference type="Proteomes" id="UP000567293">
    <property type="component" value="Unassembled WGS sequence"/>
</dbReference>